<evidence type="ECO:0000313" key="1">
    <source>
        <dbReference type="EMBL" id="ARM86109.1"/>
    </source>
</evidence>
<name>A0A1W6KFK3_9GAMM</name>
<organism evidence="1 2">
    <name type="scientific">Marinobacter salarius</name>
    <dbReference type="NCBI Taxonomy" id="1420917"/>
    <lineage>
        <taxon>Bacteria</taxon>
        <taxon>Pseudomonadati</taxon>
        <taxon>Pseudomonadota</taxon>
        <taxon>Gammaproteobacteria</taxon>
        <taxon>Pseudomonadales</taxon>
        <taxon>Marinobacteraceae</taxon>
        <taxon>Marinobacter</taxon>
    </lineage>
</organism>
<dbReference type="EMBL" id="CP020932">
    <property type="protein sequence ID" value="ARM86109.1"/>
    <property type="molecule type" value="Genomic_DNA"/>
</dbReference>
<protein>
    <submittedName>
        <fullName evidence="1">Uncharacterized protein</fullName>
    </submittedName>
</protein>
<geneLocation type="plasmid" evidence="2">
    <name>psmr5</name>
</geneLocation>
<gene>
    <name evidence="1" type="ORF">MARSALSMR5_04089</name>
</gene>
<reference evidence="1 2" key="1">
    <citation type="submission" date="2017-04" db="EMBL/GenBank/DDBJ databases">
        <title>Genome Sequence of Marinobacter salarius strain SMR5 Isolated from a culture of the Diatom Skeletonema marinoi.</title>
        <authorList>
            <person name="Topel M."/>
            <person name="Pinder M.I.M."/>
            <person name="Johansson O.N."/>
            <person name="Kourtchenko O."/>
            <person name="Godhe A."/>
            <person name="Clarke A.K."/>
        </authorList>
    </citation>
    <scope>NUCLEOTIDE SEQUENCE [LARGE SCALE GENOMIC DNA]</scope>
    <source>
        <strain evidence="1 2">SMR5</strain>
        <plasmid evidence="2">Plasmid psmr5</plasmid>
    </source>
</reference>
<dbReference type="Proteomes" id="UP000193100">
    <property type="component" value="Plasmid pSMR5"/>
</dbReference>
<accession>A0A1W6KFK3</accession>
<sequence>MKTEFTLTRLSEHFRSIRIYRSENGSIERVAKIGKHTRSAARLNFFHHEDVPVGNLFNSDFKEITVKNVMTDRAWLFIATELRGHQLLGSNDDPLFPINQRDLPVELAEGRLGILQRQMGDSDRQAWIELNEIIMAAAHGRPPRKALFSRRSRKAVFAEALTLSRSKIQNIIDFQRDLEEVAQQAYESARDKPHWEAILQADLCHQELKEVRYLTDRFFGDFKCEVHDELATPASHVSDYAQAGGVRCPAI</sequence>
<keyword evidence="1" id="KW-0614">Plasmid</keyword>
<dbReference type="GeneID" id="77258002"/>
<proteinExistence type="predicted"/>
<dbReference type="RefSeq" id="WP_085682078.1">
    <property type="nucleotide sequence ID" value="NZ_CP020932.1"/>
</dbReference>
<evidence type="ECO:0000313" key="2">
    <source>
        <dbReference type="Proteomes" id="UP000193100"/>
    </source>
</evidence>
<dbReference type="AlphaFoldDB" id="A0A1W6KFK3"/>